<dbReference type="EMBL" id="JAGIZQ010000005">
    <property type="protein sequence ID" value="KAH6628468.1"/>
    <property type="molecule type" value="Genomic_DNA"/>
</dbReference>
<protein>
    <submittedName>
        <fullName evidence="1">Uncharacterized protein</fullName>
    </submittedName>
</protein>
<evidence type="ECO:0000313" key="2">
    <source>
        <dbReference type="Proteomes" id="UP000724584"/>
    </source>
</evidence>
<sequence length="181" mass="18864">MMMMMMMTTIMIVMIVAILVRSLETPNATGTESSGTGKALGGEAAQVCQATRPGICGLLTATHGWLRVSGGPGLALIRGTLEARLEMHPLGQRGSKWPRLVELGTCLDGHPECTPDASASSSATLQDDVEQQKALSGPGKVRNARNQVQGGRCVLRNANKGLHRIAGGALAGSSQFASRNA</sequence>
<evidence type="ECO:0000313" key="1">
    <source>
        <dbReference type="EMBL" id="KAH6628468.1"/>
    </source>
</evidence>
<dbReference type="Proteomes" id="UP000724584">
    <property type="component" value="Unassembled WGS sequence"/>
</dbReference>
<comment type="caution">
    <text evidence="1">The sequence shown here is derived from an EMBL/GenBank/DDBJ whole genome shotgun (WGS) entry which is preliminary data.</text>
</comment>
<gene>
    <name evidence="1" type="ORF">F5144DRAFT_579130</name>
</gene>
<organism evidence="1 2">
    <name type="scientific">Chaetomium tenue</name>
    <dbReference type="NCBI Taxonomy" id="1854479"/>
    <lineage>
        <taxon>Eukaryota</taxon>
        <taxon>Fungi</taxon>
        <taxon>Dikarya</taxon>
        <taxon>Ascomycota</taxon>
        <taxon>Pezizomycotina</taxon>
        <taxon>Sordariomycetes</taxon>
        <taxon>Sordariomycetidae</taxon>
        <taxon>Sordariales</taxon>
        <taxon>Chaetomiaceae</taxon>
        <taxon>Chaetomium</taxon>
    </lineage>
</organism>
<accession>A0ACB7P353</accession>
<proteinExistence type="predicted"/>
<keyword evidence="2" id="KW-1185">Reference proteome</keyword>
<name>A0ACB7P353_9PEZI</name>
<reference evidence="1 2" key="1">
    <citation type="journal article" date="2021" name="Nat. Commun.">
        <title>Genetic determinants of endophytism in the Arabidopsis root mycobiome.</title>
        <authorList>
            <person name="Mesny F."/>
            <person name="Miyauchi S."/>
            <person name="Thiergart T."/>
            <person name="Pickel B."/>
            <person name="Atanasova L."/>
            <person name="Karlsson M."/>
            <person name="Huettel B."/>
            <person name="Barry K.W."/>
            <person name="Haridas S."/>
            <person name="Chen C."/>
            <person name="Bauer D."/>
            <person name="Andreopoulos W."/>
            <person name="Pangilinan J."/>
            <person name="LaButti K."/>
            <person name="Riley R."/>
            <person name="Lipzen A."/>
            <person name="Clum A."/>
            <person name="Drula E."/>
            <person name="Henrissat B."/>
            <person name="Kohler A."/>
            <person name="Grigoriev I.V."/>
            <person name="Martin F.M."/>
            <person name="Hacquard S."/>
        </authorList>
    </citation>
    <scope>NUCLEOTIDE SEQUENCE [LARGE SCALE GENOMIC DNA]</scope>
    <source>
        <strain evidence="1 2">MPI-SDFR-AT-0079</strain>
    </source>
</reference>